<evidence type="ECO:0000313" key="2">
    <source>
        <dbReference type="EMBL" id="ABZ08113.1"/>
    </source>
</evidence>
<proteinExistence type="predicted"/>
<feature type="compositionally biased region" description="Basic and acidic residues" evidence="1">
    <location>
        <begin position="1"/>
        <end position="36"/>
    </location>
</feature>
<sequence>MHHRDQESARREFSCSRPARVSERSSVENGSERESAIRQQSIDTSCRIHPCQMPPNYLRLQVNWGRFARLLEKHSHSLRL</sequence>
<evidence type="ECO:0000256" key="1">
    <source>
        <dbReference type="SAM" id="MobiDB-lite"/>
    </source>
</evidence>
<reference evidence="2" key="1">
    <citation type="journal article" date="2008" name="ISME J.">
        <title>Genomic patterns of recombination, clonal divergence and environment in marine microbial populations.</title>
        <authorList>
            <person name="Konstantinidis K.T."/>
            <person name="Delong E.F."/>
        </authorList>
    </citation>
    <scope>NUCLEOTIDE SEQUENCE</scope>
</reference>
<dbReference type="EMBL" id="EU016618">
    <property type="protein sequence ID" value="ABZ08113.1"/>
    <property type="molecule type" value="Genomic_DNA"/>
</dbReference>
<name>B3T6A4_9ZZZZ</name>
<accession>B3T6A4</accession>
<gene>
    <name evidence="2" type="ORF">ALOHA_HF4000APKG1C9ctg2g16</name>
</gene>
<organism evidence="2">
    <name type="scientific">uncultured marine microorganism HF4000_APKG1C9</name>
    <dbReference type="NCBI Taxonomy" id="455540"/>
    <lineage>
        <taxon>unclassified sequences</taxon>
        <taxon>environmental samples</taxon>
    </lineage>
</organism>
<protein>
    <submittedName>
        <fullName evidence="2">Uncharacterized protein</fullName>
    </submittedName>
</protein>
<feature type="region of interest" description="Disordered" evidence="1">
    <location>
        <begin position="1"/>
        <end position="43"/>
    </location>
</feature>
<dbReference type="AlphaFoldDB" id="B3T6A4"/>